<dbReference type="Pfam" id="PF11710">
    <property type="entry name" value="Git3"/>
    <property type="match status" value="1"/>
</dbReference>
<dbReference type="GO" id="GO:0004930">
    <property type="term" value="F:G protein-coupled receptor activity"/>
    <property type="evidence" value="ECO:0007669"/>
    <property type="project" value="TreeGrafter"/>
</dbReference>
<dbReference type="OrthoDB" id="5368598at2759"/>
<name>A0A642UFI2_DIURU</name>
<organism evidence="9 10">
    <name type="scientific">Diutina rugosa</name>
    <name type="common">Yeast</name>
    <name type="synonym">Candida rugosa</name>
    <dbReference type="NCBI Taxonomy" id="5481"/>
    <lineage>
        <taxon>Eukaryota</taxon>
        <taxon>Fungi</taxon>
        <taxon>Dikarya</taxon>
        <taxon>Ascomycota</taxon>
        <taxon>Saccharomycotina</taxon>
        <taxon>Pichiomycetes</taxon>
        <taxon>Debaryomycetaceae</taxon>
        <taxon>Diutina</taxon>
    </lineage>
</organism>
<dbReference type="Proteomes" id="UP000449547">
    <property type="component" value="Unassembled WGS sequence"/>
</dbReference>
<dbReference type="GO" id="GO:0007189">
    <property type="term" value="P:adenylate cyclase-activating G protein-coupled receptor signaling pathway"/>
    <property type="evidence" value="ECO:0007669"/>
    <property type="project" value="TreeGrafter"/>
</dbReference>
<evidence type="ECO:0000259" key="8">
    <source>
        <dbReference type="Pfam" id="PF11970"/>
    </source>
</evidence>
<feature type="domain" description="G protein-coupled receptor GPR1/2/3 C-terminal" evidence="8">
    <location>
        <begin position="358"/>
        <end position="433"/>
    </location>
</feature>
<reference evidence="9 10" key="1">
    <citation type="submission" date="2019-07" db="EMBL/GenBank/DDBJ databases">
        <title>Genome assembly of two rare yeast pathogens: Diutina rugosa and Trichomonascus ciferrii.</title>
        <authorList>
            <person name="Mixao V."/>
            <person name="Saus E."/>
            <person name="Hansen A."/>
            <person name="Lass-Flor C."/>
            <person name="Gabaldon T."/>
        </authorList>
    </citation>
    <scope>NUCLEOTIDE SEQUENCE [LARGE SCALE GENOMIC DNA]</scope>
    <source>
        <strain evidence="9 10">CBS 613</strain>
    </source>
</reference>
<evidence type="ECO:0000256" key="6">
    <source>
        <dbReference type="SAM" id="Phobius"/>
    </source>
</evidence>
<keyword evidence="10" id="KW-1185">Reference proteome</keyword>
<dbReference type="InterPro" id="IPR022596">
    <property type="entry name" value="GPR1/2/3_C"/>
</dbReference>
<feature type="region of interest" description="Disordered" evidence="5">
    <location>
        <begin position="585"/>
        <end position="646"/>
    </location>
</feature>
<proteinExistence type="predicted"/>
<dbReference type="Gene3D" id="1.20.1070.10">
    <property type="entry name" value="Rhodopsin 7-helix transmembrane proteins"/>
    <property type="match status" value="1"/>
</dbReference>
<accession>A0A642UFI2</accession>
<keyword evidence="4 6" id="KW-0472">Membrane</keyword>
<feature type="region of interest" description="Disordered" evidence="5">
    <location>
        <begin position="445"/>
        <end position="468"/>
    </location>
</feature>
<evidence type="ECO:0000256" key="2">
    <source>
        <dbReference type="ARBA" id="ARBA00022692"/>
    </source>
</evidence>
<dbReference type="Pfam" id="PF11970">
    <property type="entry name" value="GPR_Gpa2_C"/>
    <property type="match status" value="1"/>
</dbReference>
<feature type="domain" description="Glucose receptor Git3-like N-terminal" evidence="7">
    <location>
        <begin position="37"/>
        <end position="237"/>
    </location>
</feature>
<evidence type="ECO:0000313" key="9">
    <source>
        <dbReference type="EMBL" id="KAA8898022.1"/>
    </source>
</evidence>
<dbReference type="SUPFAM" id="SSF81321">
    <property type="entry name" value="Family A G protein-coupled receptor-like"/>
    <property type="match status" value="1"/>
</dbReference>
<dbReference type="EMBL" id="SWFT01000149">
    <property type="protein sequence ID" value="KAA8898022.1"/>
    <property type="molecule type" value="Genomic_DNA"/>
</dbReference>
<evidence type="ECO:0000256" key="5">
    <source>
        <dbReference type="SAM" id="MobiDB-lite"/>
    </source>
</evidence>
<feature type="transmembrane region" description="Helical" evidence="6">
    <location>
        <begin position="371"/>
        <end position="390"/>
    </location>
</feature>
<comment type="subcellular location">
    <subcellularLocation>
        <location evidence="1">Membrane</location>
        <topology evidence="1">Multi-pass membrane protein</topology>
    </subcellularLocation>
</comment>
<protein>
    <recommendedName>
        <fullName evidence="11">G-protein coupled receptors family 1 profile domain-containing protein</fullName>
    </recommendedName>
</protein>
<comment type="caution">
    <text evidence="9">The sequence shown here is derived from an EMBL/GenBank/DDBJ whole genome shotgun (WGS) entry which is preliminary data.</text>
</comment>
<evidence type="ECO:0008006" key="11">
    <source>
        <dbReference type="Google" id="ProtNLM"/>
    </source>
</evidence>
<evidence type="ECO:0000256" key="1">
    <source>
        <dbReference type="ARBA" id="ARBA00004141"/>
    </source>
</evidence>
<evidence type="ECO:0000313" key="10">
    <source>
        <dbReference type="Proteomes" id="UP000449547"/>
    </source>
</evidence>
<gene>
    <name evidence="9" type="ORF">DIURU_004876</name>
</gene>
<dbReference type="OMA" id="FWFFRMR"/>
<evidence type="ECO:0000256" key="4">
    <source>
        <dbReference type="ARBA" id="ARBA00023136"/>
    </source>
</evidence>
<evidence type="ECO:0000259" key="7">
    <source>
        <dbReference type="Pfam" id="PF11710"/>
    </source>
</evidence>
<feature type="compositionally biased region" description="Polar residues" evidence="5">
    <location>
        <begin position="448"/>
        <end position="467"/>
    </location>
</feature>
<evidence type="ECO:0000256" key="3">
    <source>
        <dbReference type="ARBA" id="ARBA00022989"/>
    </source>
</evidence>
<feature type="compositionally biased region" description="Low complexity" evidence="5">
    <location>
        <begin position="284"/>
        <end position="305"/>
    </location>
</feature>
<dbReference type="VEuPathDB" id="FungiDB:DIURU_004876"/>
<feature type="transmembrane region" description="Helical" evidence="6">
    <location>
        <begin position="40"/>
        <end position="62"/>
    </location>
</feature>
<feature type="transmembrane region" description="Helical" evidence="6">
    <location>
        <begin position="114"/>
        <end position="138"/>
    </location>
</feature>
<dbReference type="GO" id="GO:0005886">
    <property type="term" value="C:plasma membrane"/>
    <property type="evidence" value="ECO:0007669"/>
    <property type="project" value="TreeGrafter"/>
</dbReference>
<dbReference type="InterPro" id="IPR023041">
    <property type="entry name" value="Glucose_rcpt_Git3-like_N"/>
</dbReference>
<feature type="region of interest" description="Disordered" evidence="5">
    <location>
        <begin position="282"/>
        <end position="333"/>
    </location>
</feature>
<feature type="transmembrane region" description="Helical" evidence="6">
    <location>
        <begin position="164"/>
        <end position="183"/>
    </location>
</feature>
<dbReference type="AlphaFoldDB" id="A0A642UFI2"/>
<sequence>MSVNDWAYSAVARVVVAIRDAEQSGQASLFTASQRFVQRVLSVSASCGSISMSLAGLYTLLAIDPRKLIFRHHLIFFLLFFDLIKAIVLLIYPARVLQHHQSYSNTKLCQAAGFFTAFAIEGADIAILAFAVHTYLLIFYPELTVKVRNAVVPRSEGGLYRYRFYVYAFAFFFPVLMSSLAFIHPTGYLPYVCWCYLPQRPVWYRFVLSWVPRYVILVSIIAIYVYIYFHVIREFKKLGGVFNTIHNKGQRKTPGKQSILRTIRYHILRVKDAVLPQMVLPERSSSSSETAQAPSPRKSASKSPQNSSDAPVDTIKEEAEEEPSEDSQVTSVSTPVHVDPRDIVYDKDLHQSNLENFRRRQKIIEKQMKSIFIYPFAYFLIWLFPFILQATQVNYEQKHGPILWLNGMGAFMQPIPGFIDTLVFFYREQPWRYTVMKTFENEHRSRMHSMTSATTPSSPEDQNSSAILTKPSLPTDLIDDYNYSWWRRLANQLRLPLFGLPTESRVKAIHNKITPEHIEPPQTKSSSTAGQMLDRLQPVYVPTSAGATMVGHDFSALLQDDPNERDFRQNKLENYSFDFSTHRSSVLSPRKGSVFSGSQRSHNSNQSRRFSLADTSDAKQGSGRRGSVANVAKATTPRQTSGDDMDILEFLRKGP</sequence>
<dbReference type="PANTHER" id="PTHR23112">
    <property type="entry name" value="G PROTEIN-COUPLED RECEPTOR 157-RELATED"/>
    <property type="match status" value="1"/>
</dbReference>
<dbReference type="GeneID" id="54783527"/>
<keyword evidence="2 6" id="KW-0812">Transmembrane</keyword>
<feature type="transmembrane region" description="Helical" evidence="6">
    <location>
        <begin position="203"/>
        <end position="229"/>
    </location>
</feature>
<dbReference type="PANTHER" id="PTHR23112:SF37">
    <property type="entry name" value="G PROTEIN-COUPLED RECEPTOR GPR1"/>
    <property type="match status" value="1"/>
</dbReference>
<feature type="transmembrane region" description="Helical" evidence="6">
    <location>
        <begin position="74"/>
        <end position="94"/>
    </location>
</feature>
<feature type="transmembrane region" description="Helical" evidence="6">
    <location>
        <begin position="402"/>
        <end position="426"/>
    </location>
</feature>
<dbReference type="RefSeq" id="XP_034010279.1">
    <property type="nucleotide sequence ID" value="XM_034157796.1"/>
</dbReference>
<feature type="compositionally biased region" description="Low complexity" evidence="5">
    <location>
        <begin position="596"/>
        <end position="610"/>
    </location>
</feature>
<keyword evidence="3 6" id="KW-1133">Transmembrane helix</keyword>